<dbReference type="OMA" id="MFQWASA"/>
<keyword evidence="3" id="KW-1185">Reference proteome</keyword>
<dbReference type="AlphaFoldDB" id="A0A833W7G1"/>
<proteinExistence type="predicted"/>
<dbReference type="Pfam" id="PF00612">
    <property type="entry name" value="IQ"/>
    <property type="match status" value="1"/>
</dbReference>
<dbReference type="Proteomes" id="UP000704712">
    <property type="component" value="Unassembled WGS sequence"/>
</dbReference>
<dbReference type="InterPro" id="IPR000048">
    <property type="entry name" value="IQ_motif_EF-hand-BS"/>
</dbReference>
<evidence type="ECO:0000313" key="1">
    <source>
        <dbReference type="EMBL" id="KAF4045499.1"/>
    </source>
</evidence>
<evidence type="ECO:0000313" key="3">
    <source>
        <dbReference type="Proteomes" id="UP000602510"/>
    </source>
</evidence>
<reference evidence="1" key="1">
    <citation type="submission" date="2020-04" db="EMBL/GenBank/DDBJ databases">
        <title>Hybrid Assembly of Korean Phytophthora infestans isolates.</title>
        <authorList>
            <person name="Prokchorchik M."/>
            <person name="Lee Y."/>
            <person name="Seo J."/>
            <person name="Cho J.-H."/>
            <person name="Park Y.-E."/>
            <person name="Jang D.-C."/>
            <person name="Im J.-S."/>
            <person name="Choi J.-G."/>
            <person name="Park H.-J."/>
            <person name="Lee G.-B."/>
            <person name="Lee Y.-G."/>
            <person name="Hong S.-Y."/>
            <person name="Cho K."/>
            <person name="Sohn K.H."/>
        </authorList>
    </citation>
    <scope>NUCLEOTIDE SEQUENCE</scope>
    <source>
        <strain evidence="1">KR_1_A1</strain>
        <strain evidence="2">KR_2_A2</strain>
    </source>
</reference>
<protein>
    <submittedName>
        <fullName evidence="1 2">IQ calmodulin-binding motif-containing protein</fullName>
    </submittedName>
</protein>
<organism evidence="1 3">
    <name type="scientific">Phytophthora infestans</name>
    <name type="common">Potato late blight agent</name>
    <name type="synonym">Botrytis infestans</name>
    <dbReference type="NCBI Taxonomy" id="4787"/>
    <lineage>
        <taxon>Eukaryota</taxon>
        <taxon>Sar</taxon>
        <taxon>Stramenopiles</taxon>
        <taxon>Oomycota</taxon>
        <taxon>Peronosporomycetes</taxon>
        <taxon>Peronosporales</taxon>
        <taxon>Peronosporaceae</taxon>
        <taxon>Phytophthora</taxon>
    </lineage>
</organism>
<accession>A0A833W7G1</accession>
<evidence type="ECO:0000313" key="2">
    <source>
        <dbReference type="EMBL" id="KAF4132684.1"/>
    </source>
</evidence>
<dbReference type="PANTHER" id="PTHR33504">
    <property type="entry name" value="NADH DEHYDROGENASE (UBIQUINONE) 1 BETA SUBCOMPLEX, 4"/>
    <property type="match status" value="1"/>
</dbReference>
<gene>
    <name evidence="1" type="ORF">GN244_ATG02114</name>
    <name evidence="2" type="ORF">GN958_ATG18125</name>
</gene>
<dbReference type="Proteomes" id="UP000602510">
    <property type="component" value="Unassembled WGS sequence"/>
</dbReference>
<dbReference type="PANTHER" id="PTHR33504:SF2">
    <property type="entry name" value="PROTEIN MFI"/>
    <property type="match status" value="1"/>
</dbReference>
<dbReference type="EMBL" id="WSZM01000045">
    <property type="protein sequence ID" value="KAF4045499.1"/>
    <property type="molecule type" value="Genomic_DNA"/>
</dbReference>
<dbReference type="PROSITE" id="PS50096">
    <property type="entry name" value="IQ"/>
    <property type="match status" value="1"/>
</dbReference>
<sequence>MSESVGALQRLKKLGFQHGRYQSKFQVRYEPKTLATKRIRRGAPWESTFLRKSKGEKREIISRPWEYPMAAQNLSVILIQKRVRGMLCRGRQQVTMSRNAARARSPMQQFVAKGGSFSDERGFRIFVVTKLQAWFRMQRLRWRGTLERYPLYHIAALQIQYAWKTHCQHKLYQRQSGDPDSAMTRVDCAALCIQTNWKIYTHRRIFRYYRDLLTFRSTGDPARMLRAINPSEASLLDASMGAQVRFRLGGLAFPPTIYYKIYTRKPVCDLGSFSPKNYTVARQSAPVSHSHVKCQPGQSVHTTYIRVGNSYYRARQQSEDTRLWYRRLENNGWRSVTAKVLAEANADPIAQATATRQPINGFHYSKLVRQQDRERVRRHKKRLWMQKLYAEGLLTAAGRPEKDEEDQTDTQPPMLFDVVFEDENWEAEAEEMFRWASALDYDKYVDNWYGLGRTAATDDDLA</sequence>
<name>A0A833W7G1_PHYIN</name>
<dbReference type="EMBL" id="JAACNO010002507">
    <property type="protein sequence ID" value="KAF4132684.1"/>
    <property type="molecule type" value="Genomic_DNA"/>
</dbReference>
<comment type="caution">
    <text evidence="1">The sequence shown here is derived from an EMBL/GenBank/DDBJ whole genome shotgun (WGS) entry which is preliminary data.</text>
</comment>